<dbReference type="InterPro" id="IPR050223">
    <property type="entry name" value="D-isomer_2-hydroxyacid_DH"/>
</dbReference>
<evidence type="ECO:0000313" key="6">
    <source>
        <dbReference type="Proteomes" id="UP000094389"/>
    </source>
</evidence>
<dbReference type="InterPro" id="IPR006139">
    <property type="entry name" value="D-isomer_2_OHA_DH_cat_dom"/>
</dbReference>
<organism evidence="5 6">
    <name type="scientific">Cyberlindnera jadinii (strain ATCC 18201 / CBS 1600 / BCRC 20928 / JCM 3617 / NBRC 0987 / NRRL Y-1542)</name>
    <name type="common">Torula yeast</name>
    <name type="synonym">Candida utilis</name>
    <dbReference type="NCBI Taxonomy" id="983966"/>
    <lineage>
        <taxon>Eukaryota</taxon>
        <taxon>Fungi</taxon>
        <taxon>Dikarya</taxon>
        <taxon>Ascomycota</taxon>
        <taxon>Saccharomycotina</taxon>
        <taxon>Saccharomycetes</taxon>
        <taxon>Phaffomycetales</taxon>
        <taxon>Phaffomycetaceae</taxon>
        <taxon>Cyberlindnera</taxon>
    </lineage>
</organism>
<evidence type="ECO:0000256" key="2">
    <source>
        <dbReference type="RuleBase" id="RU003719"/>
    </source>
</evidence>
<name>A0A1E4S401_CYBJN</name>
<dbReference type="GO" id="GO:0005829">
    <property type="term" value="C:cytosol"/>
    <property type="evidence" value="ECO:0007669"/>
    <property type="project" value="TreeGrafter"/>
</dbReference>
<gene>
    <name evidence="5" type="ORF">CYBJADRAFT_125399</name>
</gene>
<dbReference type="InterPro" id="IPR036291">
    <property type="entry name" value="NAD(P)-bd_dom_sf"/>
</dbReference>
<sequence length="373" mass="41658">MGAPKVLYPVASLSNEEYPDHIPEFRQFEKDFNVVYKSFDQPFEDIKELFRTGDLNDVEAIWLTGAVIRLQYPFNDLIDYFPETLRVIALPWVGHDRIDGAQLRSRGIHLVNIGDAPSKDVADIALQLTLGTFRYTHFFERKLRESNGSIAKAREVIGGTDVDTKTREPLPPTDPKRKNYTKYVTVGGKALNSPAGKVAGIVGLGSIGKEIAIRLWAIGMEISYTKRTPLKDGELSGLPYKPTYFNSFEELIPHVDLLVLAVPHSSETTHLINKDTIKLFKRGARVVNIGRGSAIDEDVLLKALDDGTINSAGLDVFQNEPNIDPRFVNRHDVTILPHLGSFTEDNFRNSTLRTIENIRDVLVNGGQGIHLVN</sequence>
<dbReference type="Pfam" id="PF00389">
    <property type="entry name" value="2-Hacid_dh"/>
    <property type="match status" value="1"/>
</dbReference>
<accession>A0A1E4S401</accession>
<dbReference type="GeneID" id="30986984"/>
<dbReference type="Pfam" id="PF02826">
    <property type="entry name" value="2-Hacid_dh_C"/>
    <property type="match status" value="1"/>
</dbReference>
<feature type="domain" description="D-isomer specific 2-hydroxyacid dehydrogenase NAD-binding" evidence="4">
    <location>
        <begin position="192"/>
        <end position="340"/>
    </location>
</feature>
<dbReference type="PANTHER" id="PTHR10996:SF279">
    <property type="entry name" value="2-HYDROXYACID DEHYDROGENASE YPL113C-RELATED"/>
    <property type="match status" value="1"/>
</dbReference>
<dbReference type="Proteomes" id="UP000094389">
    <property type="component" value="Unassembled WGS sequence"/>
</dbReference>
<dbReference type="GO" id="GO:0030267">
    <property type="term" value="F:glyoxylate reductase (NADPH) activity"/>
    <property type="evidence" value="ECO:0007669"/>
    <property type="project" value="TreeGrafter"/>
</dbReference>
<dbReference type="RefSeq" id="XP_020071212.1">
    <property type="nucleotide sequence ID" value="XM_020212588.1"/>
</dbReference>
<protein>
    <recommendedName>
        <fullName evidence="7">D-isomer specific 2-hydroxyacid dehydrogenase NAD-binding domain-containing protein</fullName>
    </recommendedName>
</protein>
<dbReference type="Gene3D" id="3.40.50.720">
    <property type="entry name" value="NAD(P)-binding Rossmann-like Domain"/>
    <property type="match status" value="2"/>
</dbReference>
<dbReference type="InterPro" id="IPR006140">
    <property type="entry name" value="D-isomer_DH_NAD-bd"/>
</dbReference>
<evidence type="ECO:0000259" key="3">
    <source>
        <dbReference type="Pfam" id="PF00389"/>
    </source>
</evidence>
<dbReference type="EMBL" id="KV453928">
    <property type="protein sequence ID" value="ODV74173.1"/>
    <property type="molecule type" value="Genomic_DNA"/>
</dbReference>
<dbReference type="GO" id="GO:0016618">
    <property type="term" value="F:hydroxypyruvate reductase [NAD(P)H] activity"/>
    <property type="evidence" value="ECO:0007669"/>
    <property type="project" value="TreeGrafter"/>
</dbReference>
<dbReference type="STRING" id="983966.A0A1E4S401"/>
<dbReference type="SUPFAM" id="SSF52283">
    <property type="entry name" value="Formate/glycerate dehydrogenase catalytic domain-like"/>
    <property type="match status" value="1"/>
</dbReference>
<dbReference type="AlphaFoldDB" id="A0A1E4S401"/>
<dbReference type="OrthoDB" id="298012at2759"/>
<proteinExistence type="inferred from homology"/>
<keyword evidence="6" id="KW-1185">Reference proteome</keyword>
<evidence type="ECO:0000256" key="1">
    <source>
        <dbReference type="ARBA" id="ARBA00023002"/>
    </source>
</evidence>
<dbReference type="SUPFAM" id="SSF51735">
    <property type="entry name" value="NAD(P)-binding Rossmann-fold domains"/>
    <property type="match status" value="1"/>
</dbReference>
<dbReference type="PROSITE" id="PS00065">
    <property type="entry name" value="D_2_HYDROXYACID_DH_1"/>
    <property type="match status" value="1"/>
</dbReference>
<dbReference type="PANTHER" id="PTHR10996">
    <property type="entry name" value="2-HYDROXYACID DEHYDROGENASE-RELATED"/>
    <property type="match status" value="1"/>
</dbReference>
<feature type="domain" description="D-isomer specific 2-hydroxyacid dehydrogenase catalytic" evidence="3">
    <location>
        <begin position="75"/>
        <end position="364"/>
    </location>
</feature>
<comment type="similarity">
    <text evidence="2">Belongs to the D-isomer specific 2-hydroxyacid dehydrogenase family.</text>
</comment>
<reference evidence="5 6" key="1">
    <citation type="journal article" date="2016" name="Proc. Natl. Acad. Sci. U.S.A.">
        <title>Comparative genomics of biotechnologically important yeasts.</title>
        <authorList>
            <person name="Riley R."/>
            <person name="Haridas S."/>
            <person name="Wolfe K.H."/>
            <person name="Lopes M.R."/>
            <person name="Hittinger C.T."/>
            <person name="Goeker M."/>
            <person name="Salamov A.A."/>
            <person name="Wisecaver J.H."/>
            <person name="Long T.M."/>
            <person name="Calvey C.H."/>
            <person name="Aerts A.L."/>
            <person name="Barry K.W."/>
            <person name="Choi C."/>
            <person name="Clum A."/>
            <person name="Coughlan A.Y."/>
            <person name="Deshpande S."/>
            <person name="Douglass A.P."/>
            <person name="Hanson S.J."/>
            <person name="Klenk H.-P."/>
            <person name="LaButti K.M."/>
            <person name="Lapidus A."/>
            <person name="Lindquist E.A."/>
            <person name="Lipzen A.M."/>
            <person name="Meier-Kolthoff J.P."/>
            <person name="Ohm R.A."/>
            <person name="Otillar R.P."/>
            <person name="Pangilinan J.L."/>
            <person name="Peng Y."/>
            <person name="Rokas A."/>
            <person name="Rosa C.A."/>
            <person name="Scheuner C."/>
            <person name="Sibirny A.A."/>
            <person name="Slot J.C."/>
            <person name="Stielow J.B."/>
            <person name="Sun H."/>
            <person name="Kurtzman C.P."/>
            <person name="Blackwell M."/>
            <person name="Grigoriev I.V."/>
            <person name="Jeffries T.W."/>
        </authorList>
    </citation>
    <scope>NUCLEOTIDE SEQUENCE [LARGE SCALE GENOMIC DNA]</scope>
    <source>
        <strain evidence="6">ATCC 18201 / CBS 1600 / BCRC 20928 / JCM 3617 / NBRC 0987 / NRRL Y-1542</strain>
    </source>
</reference>
<evidence type="ECO:0008006" key="7">
    <source>
        <dbReference type="Google" id="ProtNLM"/>
    </source>
</evidence>
<evidence type="ECO:0000313" key="5">
    <source>
        <dbReference type="EMBL" id="ODV74173.1"/>
    </source>
</evidence>
<dbReference type="InterPro" id="IPR029752">
    <property type="entry name" value="D-isomer_DH_CS1"/>
</dbReference>
<keyword evidence="1 2" id="KW-0560">Oxidoreductase</keyword>
<dbReference type="GO" id="GO:0051287">
    <property type="term" value="F:NAD binding"/>
    <property type="evidence" value="ECO:0007669"/>
    <property type="project" value="InterPro"/>
</dbReference>
<evidence type="ECO:0000259" key="4">
    <source>
        <dbReference type="Pfam" id="PF02826"/>
    </source>
</evidence>
<dbReference type="OMA" id="RGSCIDE"/>